<keyword evidence="1" id="KW-1185">Reference proteome</keyword>
<evidence type="ECO:0000313" key="1">
    <source>
        <dbReference type="Proteomes" id="UP000095285"/>
    </source>
</evidence>
<dbReference type="WBParaSite" id="EN70_11204">
    <property type="protein sequence ID" value="EN70_11204"/>
    <property type="gene ID" value="EN70_11204"/>
</dbReference>
<dbReference type="AlphaFoldDB" id="A0A1I7V923"/>
<organism evidence="1 2">
    <name type="scientific">Loa loa</name>
    <name type="common">Eye worm</name>
    <name type="synonym">Filaria loa</name>
    <dbReference type="NCBI Taxonomy" id="7209"/>
    <lineage>
        <taxon>Eukaryota</taxon>
        <taxon>Metazoa</taxon>
        <taxon>Ecdysozoa</taxon>
        <taxon>Nematoda</taxon>
        <taxon>Chromadorea</taxon>
        <taxon>Rhabditida</taxon>
        <taxon>Spirurina</taxon>
        <taxon>Spiruromorpha</taxon>
        <taxon>Filarioidea</taxon>
        <taxon>Onchocercidae</taxon>
        <taxon>Loa</taxon>
    </lineage>
</organism>
<protein>
    <submittedName>
        <fullName evidence="2">Uncharacterized protein</fullName>
    </submittedName>
</protein>
<accession>A0A1I7V923</accession>
<sequence>MSWISVEVICSQSIVGTSRGILHVGYRGEELEGHKNDTIQLIMMKGKEKESTKLLERNEETGHKRHPQQTLNPAYIRKKVEW</sequence>
<dbReference type="Proteomes" id="UP000095285">
    <property type="component" value="Unassembled WGS sequence"/>
</dbReference>
<name>A0A1I7V923_LOALO</name>
<reference evidence="1" key="1">
    <citation type="submission" date="2012-04" db="EMBL/GenBank/DDBJ databases">
        <title>The Genome Sequence of Loa loa.</title>
        <authorList>
            <consortium name="The Broad Institute Genome Sequencing Platform"/>
            <consortium name="Broad Institute Genome Sequencing Center for Infectious Disease"/>
            <person name="Nutman T.B."/>
            <person name="Fink D.L."/>
            <person name="Russ C."/>
            <person name="Young S."/>
            <person name="Zeng Q."/>
            <person name="Gargeya S."/>
            <person name="Alvarado L."/>
            <person name="Berlin A."/>
            <person name="Chapman S.B."/>
            <person name="Chen Z."/>
            <person name="Freedman E."/>
            <person name="Gellesch M."/>
            <person name="Goldberg J."/>
            <person name="Griggs A."/>
            <person name="Gujja S."/>
            <person name="Heilman E.R."/>
            <person name="Heiman D."/>
            <person name="Howarth C."/>
            <person name="Mehta T."/>
            <person name="Neiman D."/>
            <person name="Pearson M."/>
            <person name="Roberts A."/>
            <person name="Saif S."/>
            <person name="Shea T."/>
            <person name="Shenoy N."/>
            <person name="Sisk P."/>
            <person name="Stolte C."/>
            <person name="Sykes S."/>
            <person name="White J."/>
            <person name="Yandava C."/>
            <person name="Haas B."/>
            <person name="Henn M.R."/>
            <person name="Nusbaum C."/>
            <person name="Birren B."/>
        </authorList>
    </citation>
    <scope>NUCLEOTIDE SEQUENCE [LARGE SCALE GENOMIC DNA]</scope>
</reference>
<proteinExistence type="predicted"/>
<reference evidence="2" key="2">
    <citation type="submission" date="2016-11" db="UniProtKB">
        <authorList>
            <consortium name="WormBaseParasite"/>
        </authorList>
    </citation>
    <scope>IDENTIFICATION</scope>
</reference>
<evidence type="ECO:0000313" key="2">
    <source>
        <dbReference type="WBParaSite" id="EN70_11204"/>
    </source>
</evidence>